<name>A0A5C3QIJ5_9AGAR</name>
<evidence type="ECO:0000313" key="2">
    <source>
        <dbReference type="Proteomes" id="UP000305067"/>
    </source>
</evidence>
<dbReference type="EMBL" id="ML178829">
    <property type="protein sequence ID" value="TFL00291.1"/>
    <property type="molecule type" value="Genomic_DNA"/>
</dbReference>
<keyword evidence="2" id="KW-1185">Reference proteome</keyword>
<reference evidence="1 2" key="1">
    <citation type="journal article" date="2019" name="Nat. Ecol. Evol.">
        <title>Megaphylogeny resolves global patterns of mushroom evolution.</title>
        <authorList>
            <person name="Varga T."/>
            <person name="Krizsan K."/>
            <person name="Foldi C."/>
            <person name="Dima B."/>
            <person name="Sanchez-Garcia M."/>
            <person name="Sanchez-Ramirez S."/>
            <person name="Szollosi G.J."/>
            <person name="Szarkandi J.G."/>
            <person name="Papp V."/>
            <person name="Albert L."/>
            <person name="Andreopoulos W."/>
            <person name="Angelini C."/>
            <person name="Antonin V."/>
            <person name="Barry K.W."/>
            <person name="Bougher N.L."/>
            <person name="Buchanan P."/>
            <person name="Buyck B."/>
            <person name="Bense V."/>
            <person name="Catcheside P."/>
            <person name="Chovatia M."/>
            <person name="Cooper J."/>
            <person name="Damon W."/>
            <person name="Desjardin D."/>
            <person name="Finy P."/>
            <person name="Geml J."/>
            <person name="Haridas S."/>
            <person name="Hughes K."/>
            <person name="Justo A."/>
            <person name="Karasinski D."/>
            <person name="Kautmanova I."/>
            <person name="Kiss B."/>
            <person name="Kocsube S."/>
            <person name="Kotiranta H."/>
            <person name="LaButti K.M."/>
            <person name="Lechner B.E."/>
            <person name="Liimatainen K."/>
            <person name="Lipzen A."/>
            <person name="Lukacs Z."/>
            <person name="Mihaltcheva S."/>
            <person name="Morgado L.N."/>
            <person name="Niskanen T."/>
            <person name="Noordeloos M.E."/>
            <person name="Ohm R.A."/>
            <person name="Ortiz-Santana B."/>
            <person name="Ovrebo C."/>
            <person name="Racz N."/>
            <person name="Riley R."/>
            <person name="Savchenko A."/>
            <person name="Shiryaev A."/>
            <person name="Soop K."/>
            <person name="Spirin V."/>
            <person name="Szebenyi C."/>
            <person name="Tomsovsky M."/>
            <person name="Tulloss R.E."/>
            <person name="Uehling J."/>
            <person name="Grigoriev I.V."/>
            <person name="Vagvolgyi C."/>
            <person name="Papp T."/>
            <person name="Martin F.M."/>
            <person name="Miettinen O."/>
            <person name="Hibbett D.S."/>
            <person name="Nagy L.G."/>
        </authorList>
    </citation>
    <scope>NUCLEOTIDE SEQUENCE [LARGE SCALE GENOMIC DNA]</scope>
    <source>
        <strain evidence="1 2">CBS 309.79</strain>
    </source>
</reference>
<feature type="non-terminal residue" evidence="1">
    <location>
        <position position="1"/>
    </location>
</feature>
<sequence length="116" mass="13829">SLCGGCVIGQVEADKVDWLINRLSKVPIVHNDPAWNCRNWIVEAIRELRTEQRESQDNGHEPPVVIDEDYSQQQVKNTLSEDRELWEQGEHHFFERTILEELQRYVRFIVLEQHRH</sequence>
<gene>
    <name evidence="1" type="ORF">BDV98DRAFT_509196</name>
</gene>
<dbReference type="Pfam" id="PF21858">
    <property type="entry name" value="DUF6914"/>
    <property type="match status" value="1"/>
</dbReference>
<proteinExistence type="predicted"/>
<organism evidence="1 2">
    <name type="scientific">Pterulicium gracile</name>
    <dbReference type="NCBI Taxonomy" id="1884261"/>
    <lineage>
        <taxon>Eukaryota</taxon>
        <taxon>Fungi</taxon>
        <taxon>Dikarya</taxon>
        <taxon>Basidiomycota</taxon>
        <taxon>Agaricomycotina</taxon>
        <taxon>Agaricomycetes</taxon>
        <taxon>Agaricomycetidae</taxon>
        <taxon>Agaricales</taxon>
        <taxon>Pleurotineae</taxon>
        <taxon>Pterulaceae</taxon>
        <taxon>Pterulicium</taxon>
    </lineage>
</organism>
<dbReference type="OrthoDB" id="37659at2759"/>
<dbReference type="AlphaFoldDB" id="A0A5C3QIJ5"/>
<dbReference type="InterPro" id="IPR054208">
    <property type="entry name" value="DUF6914"/>
</dbReference>
<protein>
    <submittedName>
        <fullName evidence="1">Uncharacterized protein</fullName>
    </submittedName>
</protein>
<accession>A0A5C3QIJ5</accession>
<dbReference type="Proteomes" id="UP000305067">
    <property type="component" value="Unassembled WGS sequence"/>
</dbReference>
<evidence type="ECO:0000313" key="1">
    <source>
        <dbReference type="EMBL" id="TFL00291.1"/>
    </source>
</evidence>